<keyword evidence="2" id="KW-1185">Reference proteome</keyword>
<protein>
    <submittedName>
        <fullName evidence="1">Uncharacterized protein</fullName>
    </submittedName>
</protein>
<dbReference type="AlphaFoldDB" id="A0A4P9C9W9"/>
<accession>A0A4P9C9W9</accession>
<dbReference type="KEGG" id="emt:CPZ25_009515"/>
<evidence type="ECO:0000313" key="2">
    <source>
        <dbReference type="Proteomes" id="UP000218387"/>
    </source>
</evidence>
<reference evidence="1 2" key="1">
    <citation type="submission" date="2018-05" db="EMBL/GenBank/DDBJ databases">
        <title>Genome comparison of Eubacterium sp.</title>
        <authorList>
            <person name="Feng Y."/>
            <person name="Sanchez-Andrea I."/>
            <person name="Stams A.J.M."/>
            <person name="De Vos W.M."/>
        </authorList>
    </citation>
    <scope>NUCLEOTIDE SEQUENCE [LARGE SCALE GENOMIC DNA]</scope>
    <source>
        <strain evidence="1 2">YI</strain>
    </source>
</reference>
<evidence type="ECO:0000313" key="1">
    <source>
        <dbReference type="EMBL" id="QCT71555.1"/>
    </source>
</evidence>
<gene>
    <name evidence="1" type="ORF">CPZ25_009515</name>
</gene>
<sequence>MSADRYYFLKEHHICVKCGQRNAFHNKTMCPECLEKEQKKGRKRYAENREQILQRKRKRDKALYARRKAEGLCVKCGRKKATKGVCCLECYVKERKREIEKTEKRKRENGGSIREIWKEKGLCTQCGEPTIPGKRLCQKHYDIAIKNVQKAHQYTERWRQDNQLLFMKKEKAPIALHR</sequence>
<dbReference type="Proteomes" id="UP000218387">
    <property type="component" value="Chromosome"/>
</dbReference>
<name>A0A4P9C9W9_EUBML</name>
<organism evidence="1 2">
    <name type="scientific">Eubacterium maltosivorans</name>
    <dbReference type="NCBI Taxonomy" id="2041044"/>
    <lineage>
        <taxon>Bacteria</taxon>
        <taxon>Bacillati</taxon>
        <taxon>Bacillota</taxon>
        <taxon>Clostridia</taxon>
        <taxon>Eubacteriales</taxon>
        <taxon>Eubacteriaceae</taxon>
        <taxon>Eubacterium</taxon>
    </lineage>
</organism>
<proteinExistence type="predicted"/>
<dbReference type="EMBL" id="CP029487">
    <property type="protein sequence ID" value="QCT71555.1"/>
    <property type="molecule type" value="Genomic_DNA"/>
</dbReference>